<name>A0A9X3ULK9_9HYPH</name>
<dbReference type="PRINTS" id="PR00469">
    <property type="entry name" value="PNDRDTASEII"/>
</dbReference>
<dbReference type="InterPro" id="IPR023753">
    <property type="entry name" value="FAD/NAD-binding_dom"/>
</dbReference>
<dbReference type="Proteomes" id="UP001151234">
    <property type="component" value="Unassembled WGS sequence"/>
</dbReference>
<evidence type="ECO:0000313" key="6">
    <source>
        <dbReference type="Proteomes" id="UP001151234"/>
    </source>
</evidence>
<dbReference type="PANTHER" id="PTHR48105">
    <property type="entry name" value="THIOREDOXIN REDUCTASE 1-RELATED-RELATED"/>
    <property type="match status" value="1"/>
</dbReference>
<protein>
    <recommendedName>
        <fullName evidence="1">Thioredoxin reductase</fullName>
    </recommendedName>
</protein>
<reference evidence="5" key="1">
    <citation type="submission" date="2022-11" db="EMBL/GenBank/DDBJ databases">
        <title>Draft genome sequence of Hoeflea poritis E7-10 and Hoeflea prorocentri PM5-8, separated from scleractinian coral Porites lutea and marine dinoflagellate.</title>
        <authorList>
            <person name="Zhang G."/>
            <person name="Wei Q."/>
            <person name="Cai L."/>
        </authorList>
    </citation>
    <scope>NUCLEOTIDE SEQUENCE</scope>
    <source>
        <strain evidence="5">PM5-8</strain>
    </source>
</reference>
<dbReference type="Pfam" id="PF07992">
    <property type="entry name" value="Pyr_redox_2"/>
    <property type="match status" value="1"/>
</dbReference>
<dbReference type="PRINTS" id="PR00368">
    <property type="entry name" value="FADPNR"/>
</dbReference>
<dbReference type="InterPro" id="IPR036188">
    <property type="entry name" value="FAD/NAD-bd_sf"/>
</dbReference>
<proteinExistence type="predicted"/>
<keyword evidence="3" id="KW-0560">Oxidoreductase</keyword>
<evidence type="ECO:0000313" key="5">
    <source>
        <dbReference type="EMBL" id="MDA5401293.1"/>
    </source>
</evidence>
<feature type="domain" description="FAD/NAD(P)-binding" evidence="4">
    <location>
        <begin position="3"/>
        <end position="282"/>
    </location>
</feature>
<gene>
    <name evidence="5" type="ORF">OQ273_22160</name>
</gene>
<evidence type="ECO:0000259" key="4">
    <source>
        <dbReference type="Pfam" id="PF07992"/>
    </source>
</evidence>
<evidence type="ECO:0000256" key="2">
    <source>
        <dbReference type="ARBA" id="ARBA00022630"/>
    </source>
</evidence>
<dbReference type="EMBL" id="JAPJZI010000002">
    <property type="protein sequence ID" value="MDA5401293.1"/>
    <property type="molecule type" value="Genomic_DNA"/>
</dbReference>
<dbReference type="InterPro" id="IPR050097">
    <property type="entry name" value="Ferredoxin-NADP_redctase_2"/>
</dbReference>
<comment type="caution">
    <text evidence="5">The sequence shown here is derived from an EMBL/GenBank/DDBJ whole genome shotgun (WGS) entry which is preliminary data.</text>
</comment>
<dbReference type="GO" id="GO:0016491">
    <property type="term" value="F:oxidoreductase activity"/>
    <property type="evidence" value="ECO:0007669"/>
    <property type="project" value="UniProtKB-KW"/>
</dbReference>
<dbReference type="Gene3D" id="3.50.50.60">
    <property type="entry name" value="FAD/NAD(P)-binding domain"/>
    <property type="match status" value="2"/>
</dbReference>
<dbReference type="AlphaFoldDB" id="A0A9X3ULK9"/>
<keyword evidence="6" id="KW-1185">Reference proteome</keyword>
<dbReference type="RefSeq" id="WP_267993284.1">
    <property type="nucleotide sequence ID" value="NZ_JAPJZI010000002.1"/>
</dbReference>
<dbReference type="SUPFAM" id="SSF51905">
    <property type="entry name" value="FAD/NAD(P)-binding domain"/>
    <property type="match status" value="2"/>
</dbReference>
<evidence type="ECO:0000256" key="3">
    <source>
        <dbReference type="ARBA" id="ARBA00023002"/>
    </source>
</evidence>
<sequence>MRFDVIIVGGSFAGQAAALQLGRARRRVLVLDAGRPRNRFARSSHGFLGQDGVPPADMIFTFSDQLDRYGTVERSHGEAIGVSTTDGWFQVAQDDGTSVSGRRLILASGIRDRLPPIPGVEERWGVGVLHCPYCHGYELGQKPIGVLGDSELAFHQAMLVADWGPTTLFLQNTLKLDEDQEGILAERDVTVECAPVMELLGHGQTLEAVRLADDRTVQLAGLFVAPKTEITGNLAVSLGCVLDDGPTGHLIAVDGHQQTSVPGVFAAGDVASAMSNATLSAASGVRAAAAAHRSLIFTAAEAV</sequence>
<accession>A0A9X3ULK9</accession>
<organism evidence="5 6">
    <name type="scientific">Hoeflea prorocentri</name>
    <dbReference type="NCBI Taxonomy" id="1922333"/>
    <lineage>
        <taxon>Bacteria</taxon>
        <taxon>Pseudomonadati</taxon>
        <taxon>Pseudomonadota</taxon>
        <taxon>Alphaproteobacteria</taxon>
        <taxon>Hyphomicrobiales</taxon>
        <taxon>Rhizobiaceae</taxon>
        <taxon>Hoeflea</taxon>
    </lineage>
</organism>
<evidence type="ECO:0000256" key="1">
    <source>
        <dbReference type="ARBA" id="ARBA00018719"/>
    </source>
</evidence>
<keyword evidence="2" id="KW-0285">Flavoprotein</keyword>